<dbReference type="FunFam" id="3.40.50.300:FF:000006">
    <property type="entry name" value="DNA-binding transcriptional regulator NtrC"/>
    <property type="match status" value="1"/>
</dbReference>
<dbReference type="SMART" id="SM00448">
    <property type="entry name" value="REC"/>
    <property type="match status" value="1"/>
</dbReference>
<dbReference type="Gene3D" id="3.40.50.300">
    <property type="entry name" value="P-loop containing nucleotide triphosphate hydrolases"/>
    <property type="match status" value="1"/>
</dbReference>
<sequence>MKKILIVDDDVTFCLMLKSFLSKQSFDIYTSGNVNSALELISEFSFDLILTDYQMPQKNGMDLLREIVKRGVTTPVVIMTSHGDIRLAVKTIKTGAHDYLTKPINPSELLELVKSILHQNETTTQPVAVSFKKKKQERTFIEGISPAWLKVKEEINTIAPTNYSVIIEGESGTGKEFAARKIHELSNRADKPFVAIDCGTLSQEMAGSELFGHVKGSFTSSVADKTGQFELAHTGTLFLDEIGNLSYDVQIKLLRAIQERSIRKIGGNNDISIDVRIIVATNENLNRAVAEGTFREDLYHRLNEFKINLAPVRERKEDIPLFADFYLQQCNEELNKSLKGFDPDVVRLFRNYPWPGNLRELKNCVRRSALMTKGEVVDKESLPSEIKASVAPDPSVELNTVDLKVLSEHLEKEKIIQALNDARFNKSKAAKMLNIDRKTLYNKMRDYDL</sequence>
<keyword evidence="6" id="KW-0597">Phosphoprotein</keyword>
<dbReference type="InterPro" id="IPR025943">
    <property type="entry name" value="Sigma_54_int_dom_ATP-bd_2"/>
</dbReference>
<keyword evidence="2" id="KW-0067">ATP-binding</keyword>
<dbReference type="Pfam" id="PF02954">
    <property type="entry name" value="HTH_8"/>
    <property type="match status" value="1"/>
</dbReference>
<dbReference type="SUPFAM" id="SSF52172">
    <property type="entry name" value="CheY-like"/>
    <property type="match status" value="1"/>
</dbReference>
<dbReference type="GO" id="GO:0043565">
    <property type="term" value="F:sequence-specific DNA binding"/>
    <property type="evidence" value="ECO:0007669"/>
    <property type="project" value="InterPro"/>
</dbReference>
<dbReference type="Gene3D" id="3.40.50.2300">
    <property type="match status" value="1"/>
</dbReference>
<evidence type="ECO:0000259" key="7">
    <source>
        <dbReference type="PROSITE" id="PS50045"/>
    </source>
</evidence>
<dbReference type="InterPro" id="IPR002197">
    <property type="entry name" value="HTH_Fis"/>
</dbReference>
<evidence type="ECO:0000256" key="3">
    <source>
        <dbReference type="ARBA" id="ARBA00023015"/>
    </source>
</evidence>
<dbReference type="Proteomes" id="UP000652681">
    <property type="component" value="Unassembled WGS sequence"/>
</dbReference>
<feature type="domain" description="Response regulatory" evidence="8">
    <location>
        <begin position="3"/>
        <end position="117"/>
    </location>
</feature>
<dbReference type="InterPro" id="IPR011006">
    <property type="entry name" value="CheY-like_superfamily"/>
</dbReference>
<dbReference type="SUPFAM" id="SSF46689">
    <property type="entry name" value="Homeodomain-like"/>
    <property type="match status" value="1"/>
</dbReference>
<dbReference type="AlphaFoldDB" id="A0A8J6P6T6"/>
<dbReference type="Pfam" id="PF00072">
    <property type="entry name" value="Response_reg"/>
    <property type="match status" value="1"/>
</dbReference>
<keyword evidence="10" id="KW-1185">Reference proteome</keyword>
<evidence type="ECO:0000256" key="6">
    <source>
        <dbReference type="PROSITE-ProRule" id="PRU00169"/>
    </source>
</evidence>
<protein>
    <submittedName>
        <fullName evidence="9">Sigma-54-dependent Fis family transcriptional regulator</fullName>
    </submittedName>
</protein>
<feature type="modified residue" description="4-aspartylphosphate" evidence="6">
    <location>
        <position position="52"/>
    </location>
</feature>
<dbReference type="Pfam" id="PF25601">
    <property type="entry name" value="AAA_lid_14"/>
    <property type="match status" value="1"/>
</dbReference>
<dbReference type="GO" id="GO:0005524">
    <property type="term" value="F:ATP binding"/>
    <property type="evidence" value="ECO:0007669"/>
    <property type="project" value="UniProtKB-KW"/>
</dbReference>
<dbReference type="PROSITE" id="PS50110">
    <property type="entry name" value="RESPONSE_REGULATORY"/>
    <property type="match status" value="1"/>
</dbReference>
<dbReference type="InterPro" id="IPR002078">
    <property type="entry name" value="Sigma_54_int"/>
</dbReference>
<dbReference type="SUPFAM" id="SSF52540">
    <property type="entry name" value="P-loop containing nucleoside triphosphate hydrolases"/>
    <property type="match status" value="1"/>
</dbReference>
<dbReference type="InterPro" id="IPR001789">
    <property type="entry name" value="Sig_transdc_resp-reg_receiver"/>
</dbReference>
<dbReference type="Gene3D" id="1.10.8.60">
    <property type="match status" value="1"/>
</dbReference>
<dbReference type="PROSITE" id="PS00676">
    <property type="entry name" value="SIGMA54_INTERACT_2"/>
    <property type="match status" value="1"/>
</dbReference>
<dbReference type="RefSeq" id="WP_216713160.1">
    <property type="nucleotide sequence ID" value="NZ_JACVEL010000001.1"/>
</dbReference>
<dbReference type="Pfam" id="PF00158">
    <property type="entry name" value="Sigma54_activat"/>
    <property type="match status" value="1"/>
</dbReference>
<keyword evidence="3" id="KW-0805">Transcription regulation</keyword>
<dbReference type="PROSITE" id="PS50045">
    <property type="entry name" value="SIGMA54_INTERACT_4"/>
    <property type="match status" value="1"/>
</dbReference>
<dbReference type="InterPro" id="IPR003593">
    <property type="entry name" value="AAA+_ATPase"/>
</dbReference>
<keyword evidence="4" id="KW-0238">DNA-binding</keyword>
<evidence type="ECO:0000313" key="9">
    <source>
        <dbReference type="EMBL" id="MBC9810861.1"/>
    </source>
</evidence>
<dbReference type="PRINTS" id="PR01590">
    <property type="entry name" value="HTHFIS"/>
</dbReference>
<dbReference type="SMART" id="SM00382">
    <property type="entry name" value="AAA"/>
    <property type="match status" value="1"/>
</dbReference>
<keyword evidence="1" id="KW-0547">Nucleotide-binding</keyword>
<dbReference type="InterPro" id="IPR009057">
    <property type="entry name" value="Homeodomain-like_sf"/>
</dbReference>
<dbReference type="CDD" id="cd00009">
    <property type="entry name" value="AAA"/>
    <property type="match status" value="1"/>
</dbReference>
<dbReference type="PROSITE" id="PS00688">
    <property type="entry name" value="SIGMA54_INTERACT_3"/>
    <property type="match status" value="1"/>
</dbReference>
<keyword evidence="5" id="KW-0804">Transcription</keyword>
<dbReference type="InterPro" id="IPR058031">
    <property type="entry name" value="AAA_lid_NorR"/>
</dbReference>
<evidence type="ECO:0000256" key="1">
    <source>
        <dbReference type="ARBA" id="ARBA00022741"/>
    </source>
</evidence>
<dbReference type="InterPro" id="IPR025944">
    <property type="entry name" value="Sigma_54_int_dom_CS"/>
</dbReference>
<evidence type="ECO:0000256" key="2">
    <source>
        <dbReference type="ARBA" id="ARBA00022840"/>
    </source>
</evidence>
<evidence type="ECO:0000259" key="8">
    <source>
        <dbReference type="PROSITE" id="PS50110"/>
    </source>
</evidence>
<dbReference type="PANTHER" id="PTHR32071:SF81">
    <property type="entry name" value="PROPIONATE CATABOLISM OPERON REGULATORY PROTEIN"/>
    <property type="match status" value="1"/>
</dbReference>
<dbReference type="InterPro" id="IPR027417">
    <property type="entry name" value="P-loop_NTPase"/>
</dbReference>
<dbReference type="GO" id="GO:0000160">
    <property type="term" value="P:phosphorelay signal transduction system"/>
    <property type="evidence" value="ECO:0007669"/>
    <property type="project" value="InterPro"/>
</dbReference>
<dbReference type="CDD" id="cd00156">
    <property type="entry name" value="REC"/>
    <property type="match status" value="1"/>
</dbReference>
<gene>
    <name evidence="9" type="ORF">H9Y05_00085</name>
</gene>
<reference evidence="9" key="1">
    <citation type="submission" date="2020-09" db="EMBL/GenBank/DDBJ databases">
        <title>Taishania pollutisoli gen. nov., sp. nov., Isolated from Tetrabromobisphenol A-Contaminated Soil.</title>
        <authorList>
            <person name="Chen Q."/>
        </authorList>
    </citation>
    <scope>NUCLEOTIDE SEQUENCE</scope>
    <source>
        <strain evidence="9">CZZ-1</strain>
    </source>
</reference>
<dbReference type="Gene3D" id="1.10.10.60">
    <property type="entry name" value="Homeodomain-like"/>
    <property type="match status" value="1"/>
</dbReference>
<evidence type="ECO:0000256" key="4">
    <source>
        <dbReference type="ARBA" id="ARBA00023125"/>
    </source>
</evidence>
<organism evidence="9 10">
    <name type="scientific">Taishania pollutisoli</name>
    <dbReference type="NCBI Taxonomy" id="2766479"/>
    <lineage>
        <taxon>Bacteria</taxon>
        <taxon>Pseudomonadati</taxon>
        <taxon>Bacteroidota</taxon>
        <taxon>Flavobacteriia</taxon>
        <taxon>Flavobacteriales</taxon>
        <taxon>Crocinitomicaceae</taxon>
        <taxon>Taishania</taxon>
    </lineage>
</organism>
<dbReference type="EMBL" id="JACVEL010000001">
    <property type="protein sequence ID" value="MBC9810861.1"/>
    <property type="molecule type" value="Genomic_DNA"/>
</dbReference>
<accession>A0A8J6P6T6</accession>
<dbReference type="GO" id="GO:0006355">
    <property type="term" value="P:regulation of DNA-templated transcription"/>
    <property type="evidence" value="ECO:0007669"/>
    <property type="project" value="InterPro"/>
</dbReference>
<evidence type="ECO:0000313" key="10">
    <source>
        <dbReference type="Proteomes" id="UP000652681"/>
    </source>
</evidence>
<name>A0A8J6P6T6_9FLAO</name>
<comment type="caution">
    <text evidence="9">The sequence shown here is derived from an EMBL/GenBank/DDBJ whole genome shotgun (WGS) entry which is preliminary data.</text>
</comment>
<feature type="domain" description="Sigma-54 factor interaction" evidence="7">
    <location>
        <begin position="141"/>
        <end position="370"/>
    </location>
</feature>
<dbReference type="PANTHER" id="PTHR32071">
    <property type="entry name" value="TRANSCRIPTIONAL REGULATORY PROTEIN"/>
    <property type="match status" value="1"/>
</dbReference>
<evidence type="ECO:0000256" key="5">
    <source>
        <dbReference type="ARBA" id="ARBA00023163"/>
    </source>
</evidence>
<proteinExistence type="predicted"/>